<reference evidence="2" key="1">
    <citation type="journal article" date="2012" name="J. Microbiol. Biotechnol.">
        <title>Ramlibacter ginsenosidimutans sp. nov., with ginsenoside-converting activity.</title>
        <authorList>
            <person name="Wang L."/>
            <person name="An D.S."/>
            <person name="Kim S.G."/>
            <person name="Jin F.X."/>
            <person name="Kim S.C."/>
            <person name="Lee S.T."/>
            <person name="Im W.T."/>
        </authorList>
    </citation>
    <scope>NUCLEOTIDE SEQUENCE</scope>
    <source>
        <strain evidence="2">KACC 17527</strain>
    </source>
</reference>
<dbReference type="AlphaFoldDB" id="A0A934TZX4"/>
<keyword evidence="3" id="KW-1185">Reference proteome</keyword>
<proteinExistence type="predicted"/>
<evidence type="ECO:0000313" key="2">
    <source>
        <dbReference type="EMBL" id="MBK6009282.1"/>
    </source>
</evidence>
<evidence type="ECO:0000256" key="1">
    <source>
        <dbReference type="SAM" id="SignalP"/>
    </source>
</evidence>
<dbReference type="EMBL" id="JAEPWM010000017">
    <property type="protein sequence ID" value="MBK6009282.1"/>
    <property type="molecule type" value="Genomic_DNA"/>
</dbReference>
<keyword evidence="1" id="KW-0732">Signal</keyword>
<reference evidence="2" key="2">
    <citation type="submission" date="2021-01" db="EMBL/GenBank/DDBJ databases">
        <authorList>
            <person name="Kang M."/>
        </authorList>
    </citation>
    <scope>NUCLEOTIDE SEQUENCE</scope>
    <source>
        <strain evidence="2">KACC 17527</strain>
    </source>
</reference>
<evidence type="ECO:0008006" key="4">
    <source>
        <dbReference type="Google" id="ProtNLM"/>
    </source>
</evidence>
<comment type="caution">
    <text evidence="2">The sequence shown here is derived from an EMBL/GenBank/DDBJ whole genome shotgun (WGS) entry which is preliminary data.</text>
</comment>
<sequence length="120" mass="12816">MKIAPRVGVLLAVAASALTACVYAPTMQSSFAFDRHPGVFMETWWQYDAAGYGYPVTLLVNRSTVDKCAWTAALPSRVLHPGETWPVSQGQSPGAVGISNVLPTDPNCANAKQTYGTTLQ</sequence>
<dbReference type="RefSeq" id="WP_201177756.1">
    <property type="nucleotide sequence ID" value="NZ_JAEPWM010000017.1"/>
</dbReference>
<dbReference type="Proteomes" id="UP000630528">
    <property type="component" value="Unassembled WGS sequence"/>
</dbReference>
<organism evidence="2 3">
    <name type="scientific">Ramlibacter ginsenosidimutans</name>
    <dbReference type="NCBI Taxonomy" id="502333"/>
    <lineage>
        <taxon>Bacteria</taxon>
        <taxon>Pseudomonadati</taxon>
        <taxon>Pseudomonadota</taxon>
        <taxon>Betaproteobacteria</taxon>
        <taxon>Burkholderiales</taxon>
        <taxon>Comamonadaceae</taxon>
        <taxon>Ramlibacter</taxon>
    </lineage>
</organism>
<feature type="chain" id="PRO_5037206165" description="Lipoprotein" evidence="1">
    <location>
        <begin position="25"/>
        <end position="120"/>
    </location>
</feature>
<feature type="signal peptide" evidence="1">
    <location>
        <begin position="1"/>
        <end position="24"/>
    </location>
</feature>
<dbReference type="PROSITE" id="PS51257">
    <property type="entry name" value="PROKAR_LIPOPROTEIN"/>
    <property type="match status" value="1"/>
</dbReference>
<evidence type="ECO:0000313" key="3">
    <source>
        <dbReference type="Proteomes" id="UP000630528"/>
    </source>
</evidence>
<name>A0A934TZX4_9BURK</name>
<protein>
    <recommendedName>
        <fullName evidence="4">Lipoprotein</fullName>
    </recommendedName>
</protein>
<gene>
    <name evidence="2" type="ORF">JJB11_24550</name>
</gene>
<accession>A0A934TZX4</accession>